<keyword evidence="2" id="KW-1185">Reference proteome</keyword>
<dbReference type="EMBL" id="LSSM01003096">
    <property type="protein sequence ID" value="OMJ19115.1"/>
    <property type="molecule type" value="Genomic_DNA"/>
</dbReference>
<sequence length="79" mass="9239">MELKKVADRGIELNPDDIDRVVEEASKTPNLPPTNPHEKKMWQMIDTVTKNLKDLSRSKRLDPFFRELITPRARQNLVL</sequence>
<protein>
    <submittedName>
        <fullName evidence="1">Uncharacterized protein</fullName>
    </submittedName>
</protein>
<name>A0A1R1XWZ0_9FUNG</name>
<dbReference type="Proteomes" id="UP000187429">
    <property type="component" value="Unassembled WGS sequence"/>
</dbReference>
<evidence type="ECO:0000313" key="2">
    <source>
        <dbReference type="Proteomes" id="UP000187429"/>
    </source>
</evidence>
<dbReference type="AlphaFoldDB" id="A0A1R1XWZ0"/>
<comment type="caution">
    <text evidence="1">The sequence shown here is derived from an EMBL/GenBank/DDBJ whole genome shotgun (WGS) entry which is preliminary data.</text>
</comment>
<reference evidence="2" key="1">
    <citation type="submission" date="2017-01" db="EMBL/GenBank/DDBJ databases">
        <authorList>
            <person name="Wang Y."/>
            <person name="White M."/>
            <person name="Kvist S."/>
            <person name="Moncalvo J.-M."/>
        </authorList>
    </citation>
    <scope>NUCLEOTIDE SEQUENCE [LARGE SCALE GENOMIC DNA]</scope>
    <source>
        <strain evidence="2">ID-206-W2</strain>
    </source>
</reference>
<gene>
    <name evidence="1" type="ORF">AYI69_g6753</name>
</gene>
<proteinExistence type="predicted"/>
<evidence type="ECO:0000313" key="1">
    <source>
        <dbReference type="EMBL" id="OMJ19115.1"/>
    </source>
</evidence>
<accession>A0A1R1XWZ0</accession>
<organism evidence="1 2">
    <name type="scientific">Smittium culicis</name>
    <dbReference type="NCBI Taxonomy" id="133412"/>
    <lineage>
        <taxon>Eukaryota</taxon>
        <taxon>Fungi</taxon>
        <taxon>Fungi incertae sedis</taxon>
        <taxon>Zoopagomycota</taxon>
        <taxon>Kickxellomycotina</taxon>
        <taxon>Harpellomycetes</taxon>
        <taxon>Harpellales</taxon>
        <taxon>Legeriomycetaceae</taxon>
        <taxon>Smittium</taxon>
    </lineage>
</organism>